<dbReference type="EMBL" id="PSZP01000034">
    <property type="protein sequence ID" value="TCG10552.1"/>
    <property type="molecule type" value="Genomic_DNA"/>
</dbReference>
<organism evidence="8 9">
    <name type="scientific">Mycoplasma todarodis</name>
    <dbReference type="NCBI Taxonomy" id="1937191"/>
    <lineage>
        <taxon>Bacteria</taxon>
        <taxon>Bacillati</taxon>
        <taxon>Mycoplasmatota</taxon>
        <taxon>Mollicutes</taxon>
        <taxon>Mycoplasmataceae</taxon>
        <taxon>Mycoplasma</taxon>
    </lineage>
</organism>
<gene>
    <name evidence="8" type="ORF">C4B25_03720</name>
</gene>
<comment type="similarity">
    <text evidence="2">Belongs to the chromate ion transporter (CHR) (TC 2.A.51) family.</text>
</comment>
<evidence type="ECO:0000256" key="1">
    <source>
        <dbReference type="ARBA" id="ARBA00004651"/>
    </source>
</evidence>
<comment type="caution">
    <text evidence="8">The sequence shown here is derived from an EMBL/GenBank/DDBJ whole genome shotgun (WGS) entry which is preliminary data.</text>
</comment>
<evidence type="ECO:0000256" key="6">
    <source>
        <dbReference type="ARBA" id="ARBA00023136"/>
    </source>
</evidence>
<keyword evidence="6 7" id="KW-0472">Membrane</keyword>
<dbReference type="GO" id="GO:0005886">
    <property type="term" value="C:plasma membrane"/>
    <property type="evidence" value="ECO:0007669"/>
    <property type="project" value="UniProtKB-SubCell"/>
</dbReference>
<accession>A0A4R0XM87</accession>
<name>A0A4R0XM87_9MOLU</name>
<dbReference type="OrthoDB" id="401329at2"/>
<dbReference type="PANTHER" id="PTHR43663:SF1">
    <property type="entry name" value="CHROMATE TRANSPORTER"/>
    <property type="match status" value="1"/>
</dbReference>
<keyword evidence="9" id="KW-1185">Reference proteome</keyword>
<dbReference type="GO" id="GO:0015109">
    <property type="term" value="F:chromate transmembrane transporter activity"/>
    <property type="evidence" value="ECO:0007669"/>
    <property type="project" value="InterPro"/>
</dbReference>
<evidence type="ECO:0000313" key="9">
    <source>
        <dbReference type="Proteomes" id="UP000291072"/>
    </source>
</evidence>
<dbReference type="InterPro" id="IPR052518">
    <property type="entry name" value="CHR_Transporter"/>
</dbReference>
<feature type="transmembrane region" description="Helical" evidence="7">
    <location>
        <begin position="200"/>
        <end position="218"/>
    </location>
</feature>
<evidence type="ECO:0000256" key="2">
    <source>
        <dbReference type="ARBA" id="ARBA00005262"/>
    </source>
</evidence>
<dbReference type="AlphaFoldDB" id="A0A4R0XM87"/>
<evidence type="ECO:0000256" key="7">
    <source>
        <dbReference type="SAM" id="Phobius"/>
    </source>
</evidence>
<keyword evidence="5 7" id="KW-1133">Transmembrane helix</keyword>
<dbReference type="Proteomes" id="UP000291072">
    <property type="component" value="Unassembled WGS sequence"/>
</dbReference>
<feature type="transmembrane region" description="Helical" evidence="7">
    <location>
        <begin position="81"/>
        <end position="104"/>
    </location>
</feature>
<sequence>MIALALLATLGVLLLGLIVFGGGQVFMPLFKALWQLMDKTGYTNISEDTINNVFAVSNSTPGVVSTKFGLFTGYLVANGEWWGYLAMIGTYLIFALPSIVLILITTKMIRKARTNKYLKNTIIFLRPIIIGVLIALSIQLLLGTMFPQIFLNSFSKSSYAGLSHSGRANFFSGWRMWVLIAWMPIGISFAIYWLKKKRPLLMLIIIYIILAILIFAPWV</sequence>
<comment type="subcellular location">
    <subcellularLocation>
        <location evidence="1">Cell membrane</location>
        <topology evidence="1">Multi-pass membrane protein</topology>
    </subcellularLocation>
</comment>
<dbReference type="RefSeq" id="WP_131613692.1">
    <property type="nucleotide sequence ID" value="NZ_PSZP01000034.1"/>
</dbReference>
<evidence type="ECO:0000256" key="4">
    <source>
        <dbReference type="ARBA" id="ARBA00022692"/>
    </source>
</evidence>
<dbReference type="PANTHER" id="PTHR43663">
    <property type="entry name" value="CHROMATE TRANSPORT PROTEIN-RELATED"/>
    <property type="match status" value="1"/>
</dbReference>
<feature type="transmembrane region" description="Helical" evidence="7">
    <location>
        <begin position="124"/>
        <end position="146"/>
    </location>
</feature>
<proteinExistence type="inferred from homology"/>
<evidence type="ECO:0000256" key="3">
    <source>
        <dbReference type="ARBA" id="ARBA00022475"/>
    </source>
</evidence>
<reference evidence="8 9" key="1">
    <citation type="submission" date="2018-02" db="EMBL/GenBank/DDBJ databases">
        <title>Mycoplasma marinum and Mycoplasma todarodis sp. nov., moderately halophilic and psychrotolerant mycoplasmas isolated from cephalopods.</title>
        <authorList>
            <person name="Viver T."/>
        </authorList>
    </citation>
    <scope>NUCLEOTIDE SEQUENCE [LARGE SCALE GENOMIC DNA]</scope>
    <source>
        <strain evidence="8 9">5H</strain>
    </source>
</reference>
<keyword evidence="3" id="KW-1003">Cell membrane</keyword>
<keyword evidence="4 7" id="KW-0812">Transmembrane</keyword>
<dbReference type="Pfam" id="PF02417">
    <property type="entry name" value="Chromate_transp"/>
    <property type="match status" value="1"/>
</dbReference>
<feature type="transmembrane region" description="Helical" evidence="7">
    <location>
        <begin position="174"/>
        <end position="193"/>
    </location>
</feature>
<protein>
    <submittedName>
        <fullName evidence="8">Chromate transporter</fullName>
    </submittedName>
</protein>
<dbReference type="InterPro" id="IPR003370">
    <property type="entry name" value="Chromate_transpt"/>
</dbReference>
<evidence type="ECO:0000256" key="5">
    <source>
        <dbReference type="ARBA" id="ARBA00022989"/>
    </source>
</evidence>
<evidence type="ECO:0000313" key="8">
    <source>
        <dbReference type="EMBL" id="TCG10552.1"/>
    </source>
</evidence>